<dbReference type="FunFam" id="3.30.420.40:FF:000538">
    <property type="entry name" value="Actin-related protein 2"/>
    <property type="match status" value="1"/>
</dbReference>
<keyword evidence="7" id="KW-0206">Cytoskeleton</keyword>
<dbReference type="InterPro" id="IPR004000">
    <property type="entry name" value="Actin"/>
</dbReference>
<keyword evidence="6" id="KW-0009">Actin-binding</keyword>
<gene>
    <name evidence="8" type="ORF">AB6A40_002300</name>
</gene>
<dbReference type="SMART" id="SM00268">
    <property type="entry name" value="ACTIN"/>
    <property type="match status" value="1"/>
</dbReference>
<dbReference type="GO" id="GO:0003779">
    <property type="term" value="F:actin binding"/>
    <property type="evidence" value="ECO:0007669"/>
    <property type="project" value="UniProtKB-KW"/>
</dbReference>
<evidence type="ECO:0000256" key="3">
    <source>
        <dbReference type="ARBA" id="ARBA00022490"/>
    </source>
</evidence>
<comment type="similarity">
    <text evidence="2">Belongs to the actin family. ARP2 subfamily.</text>
</comment>
<dbReference type="InterPro" id="IPR020902">
    <property type="entry name" value="Actin/actin-like_CS"/>
</dbReference>
<dbReference type="CDD" id="cd10220">
    <property type="entry name" value="ASKHA_NBD_Arp2"/>
    <property type="match status" value="1"/>
</dbReference>
<protein>
    <recommendedName>
        <fullName evidence="10">Actin-related protein 2</fullName>
    </recommendedName>
</protein>
<keyword evidence="3" id="KW-0963">Cytoplasm</keyword>
<dbReference type="GO" id="GO:0005524">
    <property type="term" value="F:ATP binding"/>
    <property type="evidence" value="ECO:0007669"/>
    <property type="project" value="UniProtKB-KW"/>
</dbReference>
<dbReference type="Gene3D" id="3.90.640.10">
    <property type="entry name" value="Actin, Chain A, domain 4"/>
    <property type="match status" value="1"/>
</dbReference>
<evidence type="ECO:0008006" key="10">
    <source>
        <dbReference type="Google" id="ProtNLM"/>
    </source>
</evidence>
<dbReference type="Pfam" id="PF00022">
    <property type="entry name" value="Actin"/>
    <property type="match status" value="1"/>
</dbReference>
<dbReference type="AlphaFoldDB" id="A0ABD6E7I8"/>
<dbReference type="PRINTS" id="PR00190">
    <property type="entry name" value="ACTIN"/>
</dbReference>
<reference evidence="8 9" key="1">
    <citation type="submission" date="2024-08" db="EMBL/GenBank/DDBJ databases">
        <title>Gnathostoma spinigerum genome.</title>
        <authorList>
            <person name="Gonzalez-Bertolin B."/>
            <person name="Monzon S."/>
            <person name="Zaballos A."/>
            <person name="Jimenez P."/>
            <person name="Dekumyoy P."/>
            <person name="Varona S."/>
            <person name="Cuesta I."/>
            <person name="Sumanam S."/>
            <person name="Adisakwattana P."/>
            <person name="Gasser R.B."/>
            <person name="Hernandez-Gonzalez A."/>
            <person name="Young N.D."/>
            <person name="Perteguer M.J."/>
        </authorList>
    </citation>
    <scope>NUCLEOTIDE SEQUENCE [LARGE SCALE GENOMIC DNA]</scope>
    <source>
        <strain evidence="8">AL3</strain>
        <tissue evidence="8">Liver</tissue>
    </source>
</reference>
<proteinExistence type="inferred from homology"/>
<dbReference type="SUPFAM" id="SSF53067">
    <property type="entry name" value="Actin-like ATPase domain"/>
    <property type="match status" value="2"/>
</dbReference>
<comment type="caution">
    <text evidence="8">The sequence shown here is derived from an EMBL/GenBank/DDBJ whole genome shotgun (WGS) entry which is preliminary data.</text>
</comment>
<dbReference type="PANTHER" id="PTHR11937">
    <property type="entry name" value="ACTIN"/>
    <property type="match status" value="1"/>
</dbReference>
<keyword evidence="9" id="KW-1185">Reference proteome</keyword>
<name>A0ABD6E7I8_9BILA</name>
<evidence type="ECO:0000256" key="2">
    <source>
        <dbReference type="ARBA" id="ARBA00010121"/>
    </source>
</evidence>
<comment type="subcellular location">
    <subcellularLocation>
        <location evidence="1">Cytoplasm</location>
        <location evidence="1">Cytoskeleton</location>
    </subcellularLocation>
</comment>
<dbReference type="PROSITE" id="PS01132">
    <property type="entry name" value="ACTINS_ACT_LIKE"/>
    <property type="match status" value="1"/>
</dbReference>
<evidence type="ECO:0000313" key="9">
    <source>
        <dbReference type="Proteomes" id="UP001608902"/>
    </source>
</evidence>
<evidence type="ECO:0000256" key="7">
    <source>
        <dbReference type="ARBA" id="ARBA00023212"/>
    </source>
</evidence>
<dbReference type="EMBL" id="JBGFUD010001001">
    <property type="protein sequence ID" value="MFH4975591.1"/>
    <property type="molecule type" value="Genomic_DNA"/>
</dbReference>
<keyword evidence="5" id="KW-0067">ATP-binding</keyword>
<dbReference type="GO" id="GO:0005856">
    <property type="term" value="C:cytoskeleton"/>
    <property type="evidence" value="ECO:0007669"/>
    <property type="project" value="UniProtKB-SubCell"/>
</dbReference>
<evidence type="ECO:0000256" key="6">
    <source>
        <dbReference type="ARBA" id="ARBA00023203"/>
    </source>
</evidence>
<evidence type="ECO:0000256" key="1">
    <source>
        <dbReference type="ARBA" id="ARBA00004245"/>
    </source>
</evidence>
<keyword evidence="4" id="KW-0547">Nucleotide-binding</keyword>
<organism evidence="8 9">
    <name type="scientific">Gnathostoma spinigerum</name>
    <dbReference type="NCBI Taxonomy" id="75299"/>
    <lineage>
        <taxon>Eukaryota</taxon>
        <taxon>Metazoa</taxon>
        <taxon>Ecdysozoa</taxon>
        <taxon>Nematoda</taxon>
        <taxon>Chromadorea</taxon>
        <taxon>Rhabditida</taxon>
        <taxon>Spirurina</taxon>
        <taxon>Gnathostomatomorpha</taxon>
        <taxon>Gnathostomatoidea</taxon>
        <taxon>Gnathostomatidae</taxon>
        <taxon>Gnathostoma</taxon>
    </lineage>
</organism>
<dbReference type="Proteomes" id="UP001608902">
    <property type="component" value="Unassembled WGS sequence"/>
</dbReference>
<sequence>MDSQGRKIIVVDNGTGFVKCGYAGTNFPSHIFPCVVGRPIMRSSQKVGDIEIKDLMVGDECTELRQMLECSYPMENGIVRNWEDMGHVWDHTFGPERLDIDPKECKILLTEPPLNPINNRKKLMEVMFEQYGFTSLYIAVQAMLTLYAQGLLTGVVVDSGDGVTHICPVYQGYAMNHLTKRLDIAGRDITRYLIKLLLLRGYAFNHSADFETVRQLKEKLCYVAYDVEQEQKLALETTVLTEPFTLPDGRTIHVGSERFEAPEALFQPHLIDVEKQGLSELLFNVIQSADIDTRLQFYKHIVLSGGSTMYPGLPSRLERELKQLYLERVLGGNTEAFQKFKIRIDAPPRRKHMVFLGGAVLAHLMRDRDNDFWVSKKNFEERGVDECIRKLGSM</sequence>
<evidence type="ECO:0000256" key="4">
    <source>
        <dbReference type="ARBA" id="ARBA00022741"/>
    </source>
</evidence>
<evidence type="ECO:0000313" key="8">
    <source>
        <dbReference type="EMBL" id="MFH4975591.1"/>
    </source>
</evidence>
<dbReference type="FunFam" id="3.90.640.10:FF:000005">
    <property type="entry name" value="Actin-related protein 2"/>
    <property type="match status" value="1"/>
</dbReference>
<dbReference type="InterPro" id="IPR043129">
    <property type="entry name" value="ATPase_NBD"/>
</dbReference>
<evidence type="ECO:0000256" key="5">
    <source>
        <dbReference type="ARBA" id="ARBA00022840"/>
    </source>
</evidence>
<accession>A0ABD6E7I8</accession>
<dbReference type="Gene3D" id="3.30.420.40">
    <property type="match status" value="2"/>
</dbReference>